<evidence type="ECO:0000256" key="4">
    <source>
        <dbReference type="ARBA" id="ARBA00022448"/>
    </source>
</evidence>
<sequence>MASPIIVKQLATKTVYVDRQSVESSEDQIKALSRTSTVYVGNISFFTTEEQIYEFFSQAGEIRRIIMGLDRNELTPCGFCFIEFRHRNDAERAILCLSGTKMDDRTIRVDWDRGFLDGRQYGRGRSGGQIRDEMRQDFDINRGGWSASRSRDAQNRNRFGGGSGLGGSGRGARRGGSTAPVGGVVAPRRREPTTAPRVRPGVPTHAAPGMVHPALGAPVAALRGGAAAHYMPARALHQAAAGFSQAAAGAPPAGLIYGSNFHPVFAAGAAAAPPPPHMLGGMYHQPAGRPEEWRRQGTGAGLPPPGTAPPPQSGHGAPSAHHPN</sequence>
<evidence type="ECO:0000256" key="10">
    <source>
        <dbReference type="ARBA" id="ARBA00032288"/>
    </source>
</evidence>
<name>A0A058ZFN7_FONAL</name>
<keyword evidence="7 12" id="KW-0694">RNA-binding</keyword>
<dbReference type="GeneID" id="20525437"/>
<gene>
    <name evidence="15" type="ORF">H696_00712</name>
</gene>
<dbReference type="InterPro" id="IPR027157">
    <property type="entry name" value="NCBP2"/>
</dbReference>
<proteinExistence type="inferred from homology"/>
<dbReference type="RefSeq" id="XP_009492870.1">
    <property type="nucleotide sequence ID" value="XM_009494595.1"/>
</dbReference>
<dbReference type="GO" id="GO:0045292">
    <property type="term" value="P:mRNA cis splicing, via spliceosome"/>
    <property type="evidence" value="ECO:0007669"/>
    <property type="project" value="InterPro"/>
</dbReference>
<evidence type="ECO:0000256" key="9">
    <source>
        <dbReference type="ARBA" id="ARBA00023242"/>
    </source>
</evidence>
<dbReference type="CDD" id="cd12240">
    <property type="entry name" value="RRM_NCBP2"/>
    <property type="match status" value="1"/>
</dbReference>
<dbReference type="EMBL" id="KB932201">
    <property type="protein sequence ID" value="KCV73169.1"/>
    <property type="molecule type" value="Genomic_DNA"/>
</dbReference>
<evidence type="ECO:0000259" key="14">
    <source>
        <dbReference type="PROSITE" id="PS50102"/>
    </source>
</evidence>
<feature type="domain" description="RRM" evidence="14">
    <location>
        <begin position="36"/>
        <end position="114"/>
    </location>
</feature>
<dbReference type="InterPro" id="IPR034148">
    <property type="entry name" value="NCBP2_RRM"/>
</dbReference>
<keyword evidence="16" id="KW-1185">Reference proteome</keyword>
<dbReference type="PANTHER" id="PTHR18847:SF0">
    <property type="entry name" value="NUCLEAR CAP-BINDING PROTEIN SUBUNIT 2"/>
    <property type="match status" value="1"/>
</dbReference>
<dbReference type="SUPFAM" id="SSF54928">
    <property type="entry name" value="RNA-binding domain, RBD"/>
    <property type="match status" value="1"/>
</dbReference>
<keyword evidence="8" id="KW-0508">mRNA splicing</keyword>
<organism evidence="15">
    <name type="scientific">Fonticula alba</name>
    <name type="common">Slime mold</name>
    <dbReference type="NCBI Taxonomy" id="691883"/>
    <lineage>
        <taxon>Eukaryota</taxon>
        <taxon>Rotosphaerida</taxon>
        <taxon>Fonticulaceae</taxon>
        <taxon>Fonticula</taxon>
    </lineage>
</organism>
<evidence type="ECO:0000313" key="16">
    <source>
        <dbReference type="Proteomes" id="UP000030693"/>
    </source>
</evidence>
<evidence type="ECO:0000313" key="15">
    <source>
        <dbReference type="EMBL" id="KCV73169.1"/>
    </source>
</evidence>
<accession>A0A058ZFN7</accession>
<dbReference type="GO" id="GO:0005634">
    <property type="term" value="C:nucleus"/>
    <property type="evidence" value="ECO:0007669"/>
    <property type="project" value="UniProtKB-SubCell"/>
</dbReference>
<evidence type="ECO:0000256" key="6">
    <source>
        <dbReference type="ARBA" id="ARBA00022816"/>
    </source>
</evidence>
<dbReference type="AlphaFoldDB" id="A0A058ZFN7"/>
<dbReference type="InterPro" id="IPR012677">
    <property type="entry name" value="Nucleotide-bd_a/b_plait_sf"/>
</dbReference>
<dbReference type="STRING" id="691883.A0A058ZFN7"/>
<protein>
    <recommendedName>
        <fullName evidence="3">Nuclear cap-binding protein subunit 2</fullName>
    </recommendedName>
    <alternativeName>
        <fullName evidence="11">20 kDa nuclear cap-binding protein</fullName>
    </alternativeName>
    <alternativeName>
        <fullName evidence="10">NCBP 20 kDa subunit</fullName>
    </alternativeName>
</protein>
<dbReference type="Pfam" id="PF00076">
    <property type="entry name" value="RRM_1"/>
    <property type="match status" value="1"/>
</dbReference>
<dbReference type="InterPro" id="IPR035979">
    <property type="entry name" value="RBD_domain_sf"/>
</dbReference>
<comment type="similarity">
    <text evidence="2">Belongs to the RRM NCBP2 family.</text>
</comment>
<dbReference type="GO" id="GO:0000339">
    <property type="term" value="F:RNA cap binding"/>
    <property type="evidence" value="ECO:0007669"/>
    <property type="project" value="InterPro"/>
</dbReference>
<evidence type="ECO:0000256" key="1">
    <source>
        <dbReference type="ARBA" id="ARBA00004123"/>
    </source>
</evidence>
<keyword evidence="9" id="KW-0539">Nucleus</keyword>
<dbReference type="GO" id="GO:0051028">
    <property type="term" value="P:mRNA transport"/>
    <property type="evidence" value="ECO:0007669"/>
    <property type="project" value="UniProtKB-KW"/>
</dbReference>
<reference evidence="15" key="1">
    <citation type="submission" date="2013-04" db="EMBL/GenBank/DDBJ databases">
        <title>The Genome Sequence of Fonticula alba ATCC 38817.</title>
        <authorList>
            <consortium name="The Broad Institute Genomics Platform"/>
            <person name="Russ C."/>
            <person name="Cuomo C."/>
            <person name="Burger G."/>
            <person name="Gray M.W."/>
            <person name="Holland P.W.H."/>
            <person name="King N."/>
            <person name="Lang F.B.F."/>
            <person name="Roger A.J."/>
            <person name="Ruiz-Trillo I."/>
            <person name="Brown M."/>
            <person name="Walker B."/>
            <person name="Young S."/>
            <person name="Zeng Q."/>
            <person name="Gargeya S."/>
            <person name="Fitzgerald M."/>
            <person name="Haas B."/>
            <person name="Abouelleil A."/>
            <person name="Allen A.W."/>
            <person name="Alvarado L."/>
            <person name="Arachchi H.M."/>
            <person name="Berlin A.M."/>
            <person name="Chapman S.B."/>
            <person name="Gainer-Dewar J."/>
            <person name="Goldberg J."/>
            <person name="Griggs A."/>
            <person name="Gujja S."/>
            <person name="Hansen M."/>
            <person name="Howarth C."/>
            <person name="Imamovic A."/>
            <person name="Ireland A."/>
            <person name="Larimer J."/>
            <person name="McCowan C."/>
            <person name="Murphy C."/>
            <person name="Pearson M."/>
            <person name="Poon T.W."/>
            <person name="Priest M."/>
            <person name="Roberts A."/>
            <person name="Saif S."/>
            <person name="Shea T."/>
            <person name="Sisk P."/>
            <person name="Sykes S."/>
            <person name="Wortman J."/>
            <person name="Nusbaum C."/>
            <person name="Birren B."/>
        </authorList>
    </citation>
    <scope>NUCLEOTIDE SEQUENCE [LARGE SCALE GENOMIC DNA]</scope>
    <source>
        <strain evidence="15">ATCC 38817</strain>
    </source>
</reference>
<dbReference type="InterPro" id="IPR000504">
    <property type="entry name" value="RRM_dom"/>
</dbReference>
<keyword evidence="5" id="KW-0507">mRNA processing</keyword>
<evidence type="ECO:0000256" key="11">
    <source>
        <dbReference type="ARBA" id="ARBA00032996"/>
    </source>
</evidence>
<dbReference type="FunFam" id="3.30.70.330:FF:000538">
    <property type="entry name" value="Nuclear cap-binding protein subunit 2"/>
    <property type="match status" value="1"/>
</dbReference>
<comment type="subcellular location">
    <subcellularLocation>
        <location evidence="1">Nucleus</location>
    </subcellularLocation>
</comment>
<dbReference type="GO" id="GO:0005846">
    <property type="term" value="C:nuclear cap binding complex"/>
    <property type="evidence" value="ECO:0007669"/>
    <property type="project" value="InterPro"/>
</dbReference>
<feature type="compositionally biased region" description="Gly residues" evidence="13">
    <location>
        <begin position="159"/>
        <end position="170"/>
    </location>
</feature>
<evidence type="ECO:0000256" key="12">
    <source>
        <dbReference type="PROSITE-ProRule" id="PRU00176"/>
    </source>
</evidence>
<dbReference type="Proteomes" id="UP000030693">
    <property type="component" value="Unassembled WGS sequence"/>
</dbReference>
<feature type="region of interest" description="Disordered" evidence="13">
    <location>
        <begin position="141"/>
        <end position="205"/>
    </location>
</feature>
<dbReference type="SMART" id="SM00360">
    <property type="entry name" value="RRM"/>
    <property type="match status" value="1"/>
</dbReference>
<keyword evidence="6" id="KW-0509">mRNA transport</keyword>
<keyword evidence="4" id="KW-0813">Transport</keyword>
<dbReference type="OrthoDB" id="201398at2759"/>
<evidence type="ECO:0000256" key="2">
    <source>
        <dbReference type="ARBA" id="ARBA00010725"/>
    </source>
</evidence>
<dbReference type="Gene3D" id="3.30.70.330">
    <property type="match status" value="1"/>
</dbReference>
<feature type="compositionally biased region" description="Pro residues" evidence="13">
    <location>
        <begin position="302"/>
        <end position="312"/>
    </location>
</feature>
<evidence type="ECO:0000256" key="3">
    <source>
        <dbReference type="ARBA" id="ARBA00019878"/>
    </source>
</evidence>
<dbReference type="PROSITE" id="PS50102">
    <property type="entry name" value="RRM"/>
    <property type="match status" value="1"/>
</dbReference>
<evidence type="ECO:0000256" key="7">
    <source>
        <dbReference type="ARBA" id="ARBA00022884"/>
    </source>
</evidence>
<feature type="region of interest" description="Disordered" evidence="13">
    <location>
        <begin position="278"/>
        <end position="324"/>
    </location>
</feature>
<dbReference type="GO" id="GO:0006401">
    <property type="term" value="P:RNA catabolic process"/>
    <property type="evidence" value="ECO:0007669"/>
    <property type="project" value="UniProtKB-ARBA"/>
</dbReference>
<dbReference type="PANTHER" id="PTHR18847">
    <property type="entry name" value="20 KD NUCLEAR CAP BINDING PROTEIN"/>
    <property type="match status" value="1"/>
</dbReference>
<dbReference type="eggNOG" id="KOG0121">
    <property type="taxonomic scope" value="Eukaryota"/>
</dbReference>
<evidence type="ECO:0000256" key="13">
    <source>
        <dbReference type="SAM" id="MobiDB-lite"/>
    </source>
</evidence>
<evidence type="ECO:0000256" key="5">
    <source>
        <dbReference type="ARBA" id="ARBA00022664"/>
    </source>
</evidence>
<evidence type="ECO:0000256" key="8">
    <source>
        <dbReference type="ARBA" id="ARBA00023187"/>
    </source>
</evidence>